<dbReference type="Pfam" id="PF01248">
    <property type="entry name" value="Ribosomal_L7Ae"/>
    <property type="match status" value="1"/>
</dbReference>
<dbReference type="PANTHER" id="PTHR11449">
    <property type="entry name" value="RIBOSOMAL PROTEIN L30"/>
    <property type="match status" value="1"/>
</dbReference>
<dbReference type="InterPro" id="IPR004038">
    <property type="entry name" value="Ribosomal_eL8/eL30/eS12/Gad45"/>
</dbReference>
<evidence type="ECO:0000256" key="2">
    <source>
        <dbReference type="ARBA" id="ARBA00022980"/>
    </source>
</evidence>
<accession>X1B0U5</accession>
<keyword evidence="3" id="KW-0687">Ribonucleoprotein</keyword>
<dbReference type="SUPFAM" id="SSF55315">
    <property type="entry name" value="L30e-like"/>
    <property type="match status" value="1"/>
</dbReference>
<feature type="domain" description="Ribosomal protein eL8/eL30/eS12/Gadd45" evidence="4">
    <location>
        <begin position="1"/>
        <end position="63"/>
    </location>
</feature>
<evidence type="ECO:0000256" key="1">
    <source>
        <dbReference type="ARBA" id="ARBA00007326"/>
    </source>
</evidence>
<evidence type="ECO:0000256" key="3">
    <source>
        <dbReference type="ARBA" id="ARBA00023274"/>
    </source>
</evidence>
<gene>
    <name evidence="5" type="ORF">S01H4_10536</name>
</gene>
<comment type="caution">
    <text evidence="5">The sequence shown here is derived from an EMBL/GenBank/DDBJ whole genome shotgun (WGS) entry which is preliminary data.</text>
</comment>
<evidence type="ECO:0000259" key="4">
    <source>
        <dbReference type="Pfam" id="PF01248"/>
    </source>
</evidence>
<keyword evidence="2" id="KW-0689">Ribosomal protein</keyword>
<proteinExistence type="inferred from homology"/>
<dbReference type="InterPro" id="IPR022991">
    <property type="entry name" value="Ribosomal_eL30_CS"/>
</dbReference>
<dbReference type="GO" id="GO:0005840">
    <property type="term" value="C:ribosome"/>
    <property type="evidence" value="ECO:0007669"/>
    <property type="project" value="UniProtKB-KW"/>
</dbReference>
<sequence length="67" mass="7557">MIILADNCPANIENKIRYQNSLLDDPIFLYKFNSSSWELGLACGKPFMVSTLGIYDEGDSDLLKLIK</sequence>
<reference evidence="5" key="1">
    <citation type="journal article" date="2014" name="Front. Microbiol.">
        <title>High frequency of phylogenetically diverse reductive dehalogenase-homologous genes in deep subseafloor sedimentary metagenomes.</title>
        <authorList>
            <person name="Kawai M."/>
            <person name="Futagami T."/>
            <person name="Toyoda A."/>
            <person name="Takaki Y."/>
            <person name="Nishi S."/>
            <person name="Hori S."/>
            <person name="Arai W."/>
            <person name="Tsubouchi T."/>
            <person name="Morono Y."/>
            <person name="Uchiyama I."/>
            <person name="Ito T."/>
            <person name="Fujiyama A."/>
            <person name="Inagaki F."/>
            <person name="Takami H."/>
        </authorList>
    </citation>
    <scope>NUCLEOTIDE SEQUENCE</scope>
    <source>
        <strain evidence="5">Expedition CK06-06</strain>
    </source>
</reference>
<name>X1B0U5_9ZZZZ</name>
<dbReference type="InterPro" id="IPR039109">
    <property type="entry name" value="Ribosomal_eL30-like"/>
</dbReference>
<dbReference type="EMBL" id="BART01004055">
    <property type="protein sequence ID" value="GAG65631.1"/>
    <property type="molecule type" value="Genomic_DNA"/>
</dbReference>
<dbReference type="GO" id="GO:1990904">
    <property type="term" value="C:ribonucleoprotein complex"/>
    <property type="evidence" value="ECO:0007669"/>
    <property type="project" value="UniProtKB-KW"/>
</dbReference>
<evidence type="ECO:0000313" key="5">
    <source>
        <dbReference type="EMBL" id="GAG65631.1"/>
    </source>
</evidence>
<organism evidence="5">
    <name type="scientific">marine sediment metagenome</name>
    <dbReference type="NCBI Taxonomy" id="412755"/>
    <lineage>
        <taxon>unclassified sequences</taxon>
        <taxon>metagenomes</taxon>
        <taxon>ecological metagenomes</taxon>
    </lineage>
</organism>
<comment type="similarity">
    <text evidence="1">Belongs to the eukaryotic ribosomal protein eL30 family.</text>
</comment>
<dbReference type="AlphaFoldDB" id="X1B0U5"/>
<dbReference type="Gene3D" id="3.30.1330.30">
    <property type="match status" value="1"/>
</dbReference>
<dbReference type="GO" id="GO:0003723">
    <property type="term" value="F:RNA binding"/>
    <property type="evidence" value="ECO:0007669"/>
    <property type="project" value="InterPro"/>
</dbReference>
<dbReference type="InterPro" id="IPR029064">
    <property type="entry name" value="Ribosomal_eL30-like_sf"/>
</dbReference>
<dbReference type="PROSITE" id="PS00993">
    <property type="entry name" value="RIBOSOMAL_L30E_2"/>
    <property type="match status" value="1"/>
</dbReference>
<protein>
    <recommendedName>
        <fullName evidence="4">Ribosomal protein eL8/eL30/eS12/Gadd45 domain-containing protein</fullName>
    </recommendedName>
</protein>